<reference evidence="1" key="1">
    <citation type="journal article" date="2015" name="Nature">
        <title>Complex archaea that bridge the gap between prokaryotes and eukaryotes.</title>
        <authorList>
            <person name="Spang A."/>
            <person name="Saw J.H."/>
            <person name="Jorgensen S.L."/>
            <person name="Zaremba-Niedzwiedzka K."/>
            <person name="Martijn J."/>
            <person name="Lind A.E."/>
            <person name="van Eijk R."/>
            <person name="Schleper C."/>
            <person name="Guy L."/>
            <person name="Ettema T.J."/>
        </authorList>
    </citation>
    <scope>NUCLEOTIDE SEQUENCE</scope>
</reference>
<sequence length="126" mass="14939">MSKRYYYTDPLKAVIACRDYRVKFTHCTSFVCSSYGHGINRPYFYEVLLRSDEEKIYIHPDSMPIFEPQEGDLISGFIQYDEETVFRHITKCTNMPWINAINDKEIIQRNGKIFPWYCGVEEGEDD</sequence>
<dbReference type="AlphaFoldDB" id="A0A0F9J4F5"/>
<accession>A0A0F9J4F5</accession>
<organism evidence="1">
    <name type="scientific">marine sediment metagenome</name>
    <dbReference type="NCBI Taxonomy" id="412755"/>
    <lineage>
        <taxon>unclassified sequences</taxon>
        <taxon>metagenomes</taxon>
        <taxon>ecological metagenomes</taxon>
    </lineage>
</organism>
<comment type="caution">
    <text evidence="1">The sequence shown here is derived from an EMBL/GenBank/DDBJ whole genome shotgun (WGS) entry which is preliminary data.</text>
</comment>
<evidence type="ECO:0000313" key="1">
    <source>
        <dbReference type="EMBL" id="KKM64629.1"/>
    </source>
</evidence>
<proteinExistence type="predicted"/>
<protein>
    <submittedName>
        <fullName evidence="1">Uncharacterized protein</fullName>
    </submittedName>
</protein>
<gene>
    <name evidence="1" type="ORF">LCGC14_1499470</name>
</gene>
<name>A0A0F9J4F5_9ZZZZ</name>
<dbReference type="EMBL" id="LAZR01010865">
    <property type="protein sequence ID" value="KKM64629.1"/>
    <property type="molecule type" value="Genomic_DNA"/>
</dbReference>